<evidence type="ECO:0000256" key="5">
    <source>
        <dbReference type="SAM" id="MobiDB-lite"/>
    </source>
</evidence>
<evidence type="ECO:0000256" key="3">
    <source>
        <dbReference type="ARBA" id="ARBA00022989"/>
    </source>
</evidence>
<dbReference type="AlphaFoldDB" id="A0AAN7NX08"/>
<evidence type="ECO:0000256" key="2">
    <source>
        <dbReference type="ARBA" id="ARBA00022692"/>
    </source>
</evidence>
<reference evidence="8" key="1">
    <citation type="submission" date="2023-01" db="EMBL/GenBank/DDBJ databases">
        <title>Key to firefly adult light organ development and bioluminescence: homeobox transcription factors regulate luciferase expression and transportation to peroxisome.</title>
        <authorList>
            <person name="Fu X."/>
        </authorList>
    </citation>
    <scope>NUCLEOTIDE SEQUENCE [LARGE SCALE GENOMIC DNA]</scope>
</reference>
<feature type="compositionally biased region" description="Basic residues" evidence="5">
    <location>
        <begin position="339"/>
        <end position="353"/>
    </location>
</feature>
<feature type="region of interest" description="Disordered" evidence="5">
    <location>
        <begin position="339"/>
        <end position="361"/>
    </location>
</feature>
<evidence type="ECO:0000313" key="7">
    <source>
        <dbReference type="EMBL" id="KAK4874705.1"/>
    </source>
</evidence>
<proteinExistence type="predicted"/>
<protein>
    <submittedName>
        <fullName evidence="7">Uncharacterized protein</fullName>
    </submittedName>
</protein>
<keyword evidence="4 6" id="KW-0472">Membrane</keyword>
<sequence>MSENKVGVVLGKKQEEKVENVKKSEVPDNNLTISTKLSTEQLICKTPQESPNSSIKSVKTEVVQKKTVNKLQDLYNSLLYLGISQILFGLLMAVFGALVLVHEARLANFSGGLWGGGLAIASGFTGVLASAKKGCPLKRSAQKIAHTVFLALSLICVAVSQLVLVFAATGLARDINCAYEFKEEDEILPPQSKEMFPNFPSNYLALLSNAGLLIVSGVECVCAAISAYQSSRSLCPCFRRGDEIAKKGFSFDNNDGFVDSWLGKQSPPLYIVAATSTTGKRSRLPVGPIIPLPPPPPILGYPLIPAPLGPIPSPLIHPFTNEMLYHKHKRHHMIEHQRLHVPVRKPRKNRSKSKSKEKQITTEDVVRTYTGLDRTIAEEFIDICESRNTSLSSDVSCQSSCHSSSCTCASNSNNCNNTS</sequence>
<keyword evidence="2 6" id="KW-0812">Transmembrane</keyword>
<evidence type="ECO:0000256" key="1">
    <source>
        <dbReference type="ARBA" id="ARBA00004141"/>
    </source>
</evidence>
<evidence type="ECO:0000256" key="6">
    <source>
        <dbReference type="SAM" id="Phobius"/>
    </source>
</evidence>
<feature type="transmembrane region" description="Helical" evidence="6">
    <location>
        <begin position="78"/>
        <end position="101"/>
    </location>
</feature>
<comment type="subcellular location">
    <subcellularLocation>
        <location evidence="1">Membrane</location>
        <topology evidence="1">Multi-pass membrane protein</topology>
    </subcellularLocation>
</comment>
<evidence type="ECO:0000256" key="4">
    <source>
        <dbReference type="ARBA" id="ARBA00023136"/>
    </source>
</evidence>
<accession>A0AAN7NX08</accession>
<dbReference type="Proteomes" id="UP001353858">
    <property type="component" value="Unassembled WGS sequence"/>
</dbReference>
<keyword evidence="3 6" id="KW-1133">Transmembrane helix</keyword>
<evidence type="ECO:0000313" key="8">
    <source>
        <dbReference type="Proteomes" id="UP001353858"/>
    </source>
</evidence>
<keyword evidence="8" id="KW-1185">Reference proteome</keyword>
<comment type="caution">
    <text evidence="7">The sequence shown here is derived from an EMBL/GenBank/DDBJ whole genome shotgun (WGS) entry which is preliminary data.</text>
</comment>
<feature type="transmembrane region" description="Helical" evidence="6">
    <location>
        <begin position="113"/>
        <end position="132"/>
    </location>
</feature>
<gene>
    <name evidence="7" type="ORF">RN001_014065</name>
</gene>
<dbReference type="Pfam" id="PF04103">
    <property type="entry name" value="CD20"/>
    <property type="match status" value="1"/>
</dbReference>
<name>A0AAN7NX08_9COLE</name>
<dbReference type="GO" id="GO:0016020">
    <property type="term" value="C:membrane"/>
    <property type="evidence" value="ECO:0007669"/>
    <property type="project" value="UniProtKB-SubCell"/>
</dbReference>
<feature type="transmembrane region" description="Helical" evidence="6">
    <location>
        <begin position="203"/>
        <end position="225"/>
    </location>
</feature>
<dbReference type="InterPro" id="IPR007237">
    <property type="entry name" value="CD20-like"/>
</dbReference>
<organism evidence="7 8">
    <name type="scientific">Aquatica leii</name>
    <dbReference type="NCBI Taxonomy" id="1421715"/>
    <lineage>
        <taxon>Eukaryota</taxon>
        <taxon>Metazoa</taxon>
        <taxon>Ecdysozoa</taxon>
        <taxon>Arthropoda</taxon>
        <taxon>Hexapoda</taxon>
        <taxon>Insecta</taxon>
        <taxon>Pterygota</taxon>
        <taxon>Neoptera</taxon>
        <taxon>Endopterygota</taxon>
        <taxon>Coleoptera</taxon>
        <taxon>Polyphaga</taxon>
        <taxon>Elateriformia</taxon>
        <taxon>Elateroidea</taxon>
        <taxon>Lampyridae</taxon>
        <taxon>Luciolinae</taxon>
        <taxon>Aquatica</taxon>
    </lineage>
</organism>
<dbReference type="EMBL" id="JARPUR010000006">
    <property type="protein sequence ID" value="KAK4874705.1"/>
    <property type="molecule type" value="Genomic_DNA"/>
</dbReference>
<feature type="transmembrane region" description="Helical" evidence="6">
    <location>
        <begin position="144"/>
        <end position="166"/>
    </location>
</feature>